<sequence length="226" mass="25563">AKVLTSPAAAKTGRRERWLGPSLSTPIRRKSCISRKVPRASRTGSDSDERLITFFIWYLFSLLLLSSLVTLLRRVKINFHFLRIPPFVPDGISSSLYSTDAKYRPYPGTTTAREFHESLVGFSNIWCKSDIDRRPSPTAIRAPTVRRTCLYKKDLPEQETCYRIASTKRIGHLSHVENSNIKIVSMKEGVERLHDSIDGEVVVEYDIDVSSRAKCVNTYGAKNAAK</sequence>
<feature type="transmembrane region" description="Helical" evidence="1">
    <location>
        <begin position="51"/>
        <end position="72"/>
    </location>
</feature>
<dbReference type="Proteomes" id="UP000479000">
    <property type="component" value="Unassembled WGS sequence"/>
</dbReference>
<keyword evidence="1" id="KW-1133">Transmembrane helix</keyword>
<accession>A0A6H5FXQ2</accession>
<feature type="non-terminal residue" evidence="2">
    <location>
        <position position="1"/>
    </location>
</feature>
<evidence type="ECO:0000313" key="2">
    <source>
        <dbReference type="EMBL" id="CAA9994191.1"/>
    </source>
</evidence>
<dbReference type="AlphaFoldDB" id="A0A6H5FXQ2"/>
<dbReference type="EMBL" id="CADCXU010001791">
    <property type="protein sequence ID" value="CAA9994191.1"/>
    <property type="molecule type" value="Genomic_DNA"/>
</dbReference>
<keyword evidence="3" id="KW-1185">Reference proteome</keyword>
<evidence type="ECO:0000256" key="1">
    <source>
        <dbReference type="SAM" id="Phobius"/>
    </source>
</evidence>
<evidence type="ECO:0000313" key="3">
    <source>
        <dbReference type="Proteomes" id="UP000479000"/>
    </source>
</evidence>
<keyword evidence="1" id="KW-0812">Transmembrane</keyword>
<keyword evidence="1" id="KW-0472">Membrane</keyword>
<protein>
    <submittedName>
        <fullName evidence="2">Uncharacterized protein</fullName>
    </submittedName>
</protein>
<reference evidence="2 3" key="1">
    <citation type="submission" date="2020-02" db="EMBL/GenBank/DDBJ databases">
        <authorList>
            <person name="Ferguson B K."/>
        </authorList>
    </citation>
    <scope>NUCLEOTIDE SEQUENCE [LARGE SCALE GENOMIC DNA]</scope>
</reference>
<name>A0A6H5FXQ2_9HEMI</name>
<proteinExistence type="predicted"/>
<gene>
    <name evidence="2" type="ORF">NTEN_LOCUS1007</name>
</gene>
<organism evidence="2 3">
    <name type="scientific">Nesidiocoris tenuis</name>
    <dbReference type="NCBI Taxonomy" id="355587"/>
    <lineage>
        <taxon>Eukaryota</taxon>
        <taxon>Metazoa</taxon>
        <taxon>Ecdysozoa</taxon>
        <taxon>Arthropoda</taxon>
        <taxon>Hexapoda</taxon>
        <taxon>Insecta</taxon>
        <taxon>Pterygota</taxon>
        <taxon>Neoptera</taxon>
        <taxon>Paraneoptera</taxon>
        <taxon>Hemiptera</taxon>
        <taxon>Heteroptera</taxon>
        <taxon>Panheteroptera</taxon>
        <taxon>Cimicomorpha</taxon>
        <taxon>Miridae</taxon>
        <taxon>Dicyphina</taxon>
        <taxon>Nesidiocoris</taxon>
    </lineage>
</organism>